<dbReference type="SMART" id="SM00356">
    <property type="entry name" value="ZnF_C3H1"/>
    <property type="match status" value="1"/>
</dbReference>
<dbReference type="AlphaFoldDB" id="A0A069DMJ4"/>
<evidence type="ECO:0000256" key="3">
    <source>
        <dbReference type="ARBA" id="ARBA00022833"/>
    </source>
</evidence>
<dbReference type="EMBL" id="GBGP01000179">
    <property type="protein sequence ID" value="JAC85010.1"/>
    <property type="molecule type" value="mRNA"/>
</dbReference>
<dbReference type="SUPFAM" id="SSF57667">
    <property type="entry name" value="beta-beta-alpha zinc fingers"/>
    <property type="match status" value="1"/>
</dbReference>
<reference evidence="7" key="1">
    <citation type="journal article" date="2014" name="PLoS Genet.">
        <title>Differential Responses to Wnt and PCP Disruption Predict Expression and Developmental Function of Conserved and Novel Genes in a Cnidarian.</title>
        <authorList>
            <person name="Lapebie P."/>
            <person name="Ruggiero A."/>
            <person name="Barreau C."/>
            <person name="Chevalier S."/>
            <person name="Chang P."/>
            <person name="Dru P."/>
            <person name="Houliston E."/>
            <person name="Momose T."/>
        </authorList>
    </citation>
    <scope>NUCLEOTIDE SEQUENCE</scope>
</reference>
<dbReference type="GO" id="GO:0005689">
    <property type="term" value="C:U12-type spliceosomal complex"/>
    <property type="evidence" value="ECO:0007669"/>
    <property type="project" value="TreeGrafter"/>
</dbReference>
<dbReference type="Pfam" id="PF00642">
    <property type="entry name" value="zf-CCCH"/>
    <property type="match status" value="1"/>
</dbReference>
<dbReference type="PROSITE" id="PS50103">
    <property type="entry name" value="ZF_C3H1"/>
    <property type="match status" value="1"/>
</dbReference>
<name>A0A069DMJ4_9CNID</name>
<dbReference type="GO" id="GO:0003676">
    <property type="term" value="F:nucleic acid binding"/>
    <property type="evidence" value="ECO:0007669"/>
    <property type="project" value="InterPro"/>
</dbReference>
<dbReference type="InterPro" id="IPR003604">
    <property type="entry name" value="Matrin/U1-like-C_Znf_C2H2"/>
</dbReference>
<sequence>MGRNYWCEFCNRGFADILSVRKKHLKSSQHLRAKKLYYDSFKDAATILQEESTKNPCHRFFKTGHCDFGDNCRYSHKDVAQLKRETENNSSMKTIDIDKINNWVEKWKKKHKDIYDEKPKYRLPSGFPPPSQLPVSLQPPLENVSFPTQDWV</sequence>
<keyword evidence="3 4" id="KW-0862">Zinc</keyword>
<evidence type="ECO:0000256" key="4">
    <source>
        <dbReference type="PROSITE-ProRule" id="PRU00723"/>
    </source>
</evidence>
<dbReference type="Pfam" id="PF06220">
    <property type="entry name" value="zf-U1"/>
    <property type="match status" value="1"/>
</dbReference>
<organism evidence="7">
    <name type="scientific">Clytia hemisphaerica</name>
    <dbReference type="NCBI Taxonomy" id="252671"/>
    <lineage>
        <taxon>Eukaryota</taxon>
        <taxon>Metazoa</taxon>
        <taxon>Cnidaria</taxon>
        <taxon>Hydrozoa</taxon>
        <taxon>Hydroidolina</taxon>
        <taxon>Leptothecata</taxon>
        <taxon>Obeliida</taxon>
        <taxon>Clytiidae</taxon>
        <taxon>Clytia</taxon>
    </lineage>
</organism>
<feature type="domain" description="C3H1-type" evidence="6">
    <location>
        <begin position="51"/>
        <end position="79"/>
    </location>
</feature>
<dbReference type="Gene3D" id="3.30.160.60">
    <property type="entry name" value="Classic Zinc Finger"/>
    <property type="match status" value="1"/>
</dbReference>
<dbReference type="InterPro" id="IPR036236">
    <property type="entry name" value="Znf_C2H2_sf"/>
</dbReference>
<dbReference type="PANTHER" id="PTHR16465:SF0">
    <property type="entry name" value="ZINC FINGER MATRIN-TYPE PROTEIN 5"/>
    <property type="match status" value="1"/>
</dbReference>
<keyword evidence="1 4" id="KW-0479">Metal-binding</keyword>
<dbReference type="PANTHER" id="PTHR16465">
    <property type="entry name" value="NUCLEASE-RELATED"/>
    <property type="match status" value="1"/>
</dbReference>
<evidence type="ECO:0000259" key="6">
    <source>
        <dbReference type="PROSITE" id="PS50103"/>
    </source>
</evidence>
<feature type="region of interest" description="Disordered" evidence="5">
    <location>
        <begin position="121"/>
        <end position="141"/>
    </location>
</feature>
<evidence type="ECO:0000313" key="7">
    <source>
        <dbReference type="EMBL" id="JAC85010.1"/>
    </source>
</evidence>
<dbReference type="SMART" id="SM00451">
    <property type="entry name" value="ZnF_U1"/>
    <property type="match status" value="1"/>
</dbReference>
<evidence type="ECO:0000256" key="1">
    <source>
        <dbReference type="ARBA" id="ARBA00022723"/>
    </source>
</evidence>
<proteinExistence type="evidence at transcript level"/>
<evidence type="ECO:0000256" key="2">
    <source>
        <dbReference type="ARBA" id="ARBA00022771"/>
    </source>
</evidence>
<dbReference type="InterPro" id="IPR036855">
    <property type="entry name" value="Znf_CCCH_sf"/>
</dbReference>
<protein>
    <submittedName>
        <fullName evidence="7">Znf transcription factor</fullName>
    </submittedName>
</protein>
<keyword evidence="2 4" id="KW-0863">Zinc-finger</keyword>
<dbReference type="Gene3D" id="4.10.1000.10">
    <property type="entry name" value="Zinc finger, CCCH-type"/>
    <property type="match status" value="1"/>
</dbReference>
<feature type="zinc finger region" description="C3H1-type" evidence="4">
    <location>
        <begin position="51"/>
        <end position="79"/>
    </location>
</feature>
<dbReference type="GO" id="GO:0008270">
    <property type="term" value="F:zinc ion binding"/>
    <property type="evidence" value="ECO:0007669"/>
    <property type="project" value="UniProtKB-KW"/>
</dbReference>
<dbReference type="SUPFAM" id="SSF90229">
    <property type="entry name" value="CCCH zinc finger"/>
    <property type="match status" value="1"/>
</dbReference>
<dbReference type="InterPro" id="IPR000571">
    <property type="entry name" value="Znf_CCCH"/>
</dbReference>
<evidence type="ECO:0000256" key="5">
    <source>
        <dbReference type="SAM" id="MobiDB-lite"/>
    </source>
</evidence>
<accession>A0A069DMJ4</accession>
<dbReference type="InterPro" id="IPR013085">
    <property type="entry name" value="U1-CZ_Znf_C2H2"/>
</dbReference>